<evidence type="ECO:0000256" key="1">
    <source>
        <dbReference type="SAM" id="MobiDB-lite"/>
    </source>
</evidence>
<dbReference type="RefSeq" id="XP_024322799.1">
    <property type="nucleotide sequence ID" value="XM_024468189.1"/>
</dbReference>
<evidence type="ECO:0000256" key="2">
    <source>
        <dbReference type="SAM" id="Phobius"/>
    </source>
</evidence>
<reference evidence="3" key="1">
    <citation type="submission" date="2016-03" db="EMBL/GenBank/DDBJ databases">
        <title>Updated assembly of Pseudogymnoascus destructans, the fungus causing white-nose syndrome of bats.</title>
        <authorList>
            <person name="Palmer J.M."/>
            <person name="Drees K.P."/>
            <person name="Foster J.T."/>
            <person name="Lindner D.L."/>
        </authorList>
    </citation>
    <scope>NUCLEOTIDE SEQUENCE [LARGE SCALE GENOMIC DNA]</scope>
    <source>
        <strain evidence="3">20631-21</strain>
    </source>
</reference>
<dbReference type="GeneID" id="36287630"/>
<proteinExistence type="predicted"/>
<protein>
    <submittedName>
        <fullName evidence="3">Uncharacterized protein</fullName>
    </submittedName>
</protein>
<dbReference type="OrthoDB" id="3432686at2759"/>
<feature type="compositionally biased region" description="Polar residues" evidence="1">
    <location>
        <begin position="83"/>
        <end position="108"/>
    </location>
</feature>
<feature type="compositionally biased region" description="Basic and acidic residues" evidence="1">
    <location>
        <begin position="155"/>
        <end position="171"/>
    </location>
</feature>
<accession>A0A177A732</accession>
<dbReference type="VEuPathDB" id="FungiDB:GMDG_03059"/>
<sequence length="171" mass="18769">MYGTSTTIKATNAVAADTRYTSHPLREASNIMVVVWILCVSLTFFICINAWAIRAFRQRKRDQEATSAILERAESPARGPTMGSPSTQSQFRPSQMGYQLQALSSPSTPRIPPPEQPTGVPGDSSNDTEQNDGRHSVAAGNMASSSYTPDETEEQLPKYMERDHDLPDYAG</sequence>
<dbReference type="Proteomes" id="UP000077154">
    <property type="component" value="Unassembled WGS sequence"/>
</dbReference>
<name>A0A177A732_9PEZI</name>
<feature type="transmembrane region" description="Helical" evidence="2">
    <location>
        <begin position="31"/>
        <end position="53"/>
    </location>
</feature>
<feature type="region of interest" description="Disordered" evidence="1">
    <location>
        <begin position="68"/>
        <end position="171"/>
    </location>
</feature>
<organism evidence="3">
    <name type="scientific">Pseudogymnoascus destructans</name>
    <dbReference type="NCBI Taxonomy" id="655981"/>
    <lineage>
        <taxon>Eukaryota</taxon>
        <taxon>Fungi</taxon>
        <taxon>Dikarya</taxon>
        <taxon>Ascomycota</taxon>
        <taxon>Pezizomycotina</taxon>
        <taxon>Leotiomycetes</taxon>
        <taxon>Thelebolales</taxon>
        <taxon>Thelebolaceae</taxon>
        <taxon>Pseudogymnoascus</taxon>
    </lineage>
</organism>
<keyword evidence="2" id="KW-1133">Transmembrane helix</keyword>
<dbReference type="AlphaFoldDB" id="A0A177A732"/>
<keyword evidence="2" id="KW-0812">Transmembrane</keyword>
<dbReference type="EMBL" id="KV441400">
    <property type="protein sequence ID" value="OAF57510.1"/>
    <property type="molecule type" value="Genomic_DNA"/>
</dbReference>
<gene>
    <name evidence="3" type="ORF">VC83_04559</name>
</gene>
<evidence type="ECO:0000313" key="3">
    <source>
        <dbReference type="EMBL" id="OAF57510.1"/>
    </source>
</evidence>
<keyword evidence="2" id="KW-0472">Membrane</keyword>